<protein>
    <submittedName>
        <fullName evidence="1">Uncharacterized protein</fullName>
    </submittedName>
</protein>
<reference evidence="1 2" key="1">
    <citation type="journal article" date="2016" name="Nat. Commun.">
        <title>Thousands of microbial genomes shed light on interconnected biogeochemical processes in an aquifer system.</title>
        <authorList>
            <person name="Anantharaman K."/>
            <person name="Brown C.T."/>
            <person name="Hug L.A."/>
            <person name="Sharon I."/>
            <person name="Castelle C.J."/>
            <person name="Probst A.J."/>
            <person name="Thomas B.C."/>
            <person name="Singh A."/>
            <person name="Wilkins M.J."/>
            <person name="Karaoz U."/>
            <person name="Brodie E.L."/>
            <person name="Williams K.H."/>
            <person name="Hubbard S.S."/>
            <person name="Banfield J.F."/>
        </authorList>
    </citation>
    <scope>NUCLEOTIDE SEQUENCE [LARGE SCALE GENOMIC DNA]</scope>
</reference>
<dbReference type="AlphaFoldDB" id="A0A1F5EHF3"/>
<evidence type="ECO:0000313" key="2">
    <source>
        <dbReference type="Proteomes" id="UP000176451"/>
    </source>
</evidence>
<dbReference type="Proteomes" id="UP000176451">
    <property type="component" value="Unassembled WGS sequence"/>
</dbReference>
<sequence>MVYKLYDLTPEEIKSVKVKNQWKVEDGMNALLDQTFLHGVDLSDWLPCHNLRLCNFLSSPNSTDFNANKSRQHNPITNGTIDELRRRVVPSGFLQPRFAKIVNNNSLWNLEIDVEETRRKYNPKAPSRLSCLYLSENSEKGRAMIKNMFPQYKAFTVKITHLNSIHLADINWFDEFIISRNLDLLRKYWAGEPSKKPRWEFLLDGRIEFIDKDELDIIRQYGAVLPGV</sequence>
<gene>
    <name evidence="1" type="ORF">A3F08_03090</name>
</gene>
<name>A0A1F5EHF3_9BACT</name>
<evidence type="ECO:0000313" key="1">
    <source>
        <dbReference type="EMBL" id="OGD66646.1"/>
    </source>
</evidence>
<accession>A0A1F5EHF3</accession>
<comment type="caution">
    <text evidence="1">The sequence shown here is derived from an EMBL/GenBank/DDBJ whole genome shotgun (WGS) entry which is preliminary data.</text>
</comment>
<proteinExistence type="predicted"/>
<organism evidence="1 2">
    <name type="scientific">Candidatus Berkelbacteria bacterium RIFCSPHIGHO2_12_FULL_36_9</name>
    <dbReference type="NCBI Taxonomy" id="1797469"/>
    <lineage>
        <taxon>Bacteria</taxon>
        <taxon>Candidatus Berkelbacteria</taxon>
    </lineage>
</organism>
<dbReference type="SUPFAM" id="SSF56399">
    <property type="entry name" value="ADP-ribosylation"/>
    <property type="match status" value="1"/>
</dbReference>
<dbReference type="EMBL" id="MEZV01000032">
    <property type="protein sequence ID" value="OGD66646.1"/>
    <property type="molecule type" value="Genomic_DNA"/>
</dbReference>